<evidence type="ECO:0000313" key="11">
    <source>
        <dbReference type="Proteomes" id="UP000037953"/>
    </source>
</evidence>
<dbReference type="PATRIC" id="fig|253.9.peg.4428"/>
<dbReference type="UniPathway" id="UPA00079">
    <property type="reaction ID" value="UER00168"/>
</dbReference>
<dbReference type="NCBIfam" id="TIGR00751">
    <property type="entry name" value="menA"/>
    <property type="match status" value="1"/>
</dbReference>
<dbReference type="InterPro" id="IPR026046">
    <property type="entry name" value="UBIAD1"/>
</dbReference>
<feature type="transmembrane region" description="Helical" evidence="8">
    <location>
        <begin position="96"/>
        <end position="118"/>
    </location>
</feature>
<dbReference type="PANTHER" id="PTHR13929:SF0">
    <property type="entry name" value="UBIA PRENYLTRANSFERASE DOMAIN-CONTAINING PROTEIN 1"/>
    <property type="match status" value="1"/>
</dbReference>
<dbReference type="PANTHER" id="PTHR13929">
    <property type="entry name" value="1,4-DIHYDROXY-2-NAPHTHOATE OCTAPRENYLTRANSFERASE"/>
    <property type="match status" value="1"/>
</dbReference>
<reference evidence="11" key="2">
    <citation type="submission" date="2015-09" db="EMBL/GenBank/DDBJ databases">
        <title>Draft genome sequence of a multidrug-resistant Chryseobacterium indologenes isolate from Malaysia.</title>
        <authorList>
            <person name="Yu C.Y."/>
            <person name="Ang G.Y."/>
            <person name="Chan K.-G."/>
        </authorList>
    </citation>
    <scope>NUCLEOTIDE SEQUENCE [LARGE SCALE GENOMIC DNA]</scope>
    <source>
        <strain evidence="11">CI_885</strain>
    </source>
</reference>
<keyword evidence="4 8" id="KW-0808">Transferase</keyword>
<feature type="transmembrane region" description="Helical" evidence="8">
    <location>
        <begin position="12"/>
        <end position="32"/>
    </location>
</feature>
<comment type="function">
    <text evidence="8">Conversion of 1,4-dihydroxy-2-naphthoate (DHNA) to demethylmenaquinone (DMK).</text>
</comment>
<keyword evidence="2 8" id="KW-0474">Menaquinone biosynthesis</keyword>
<dbReference type="PIRSF" id="PIRSF005355">
    <property type="entry name" value="UBIAD1"/>
    <property type="match status" value="1"/>
</dbReference>
<feature type="transmembrane region" description="Helical" evidence="8">
    <location>
        <begin position="38"/>
        <end position="56"/>
    </location>
</feature>
<dbReference type="HAMAP" id="MF_01937">
    <property type="entry name" value="MenA_1"/>
    <property type="match status" value="1"/>
</dbReference>
<dbReference type="GO" id="GO:0046428">
    <property type="term" value="F:1,4-dihydroxy-2-naphthoate polyprenyltransferase activity"/>
    <property type="evidence" value="ECO:0007669"/>
    <property type="project" value="UniProtKB-UniRule"/>
</dbReference>
<dbReference type="GO" id="GO:0009234">
    <property type="term" value="P:menaquinone biosynthetic process"/>
    <property type="evidence" value="ECO:0007669"/>
    <property type="project" value="UniProtKB-UniRule"/>
</dbReference>
<dbReference type="InterPro" id="IPR004657">
    <property type="entry name" value="MenA"/>
</dbReference>
<evidence type="ECO:0000256" key="1">
    <source>
        <dbReference type="ARBA" id="ARBA00004141"/>
    </source>
</evidence>
<dbReference type="CDD" id="cd13962">
    <property type="entry name" value="PT_UbiA_UBIAD1"/>
    <property type="match status" value="1"/>
</dbReference>
<name>A0A0N0IVR0_CHRID</name>
<proteinExistence type="inferred from homology"/>
<feature type="transmembrane region" description="Helical" evidence="8">
    <location>
        <begin position="227"/>
        <end position="249"/>
    </location>
</feature>
<dbReference type="GO" id="GO:0042371">
    <property type="term" value="P:vitamin K biosynthetic process"/>
    <property type="evidence" value="ECO:0007669"/>
    <property type="project" value="TreeGrafter"/>
</dbReference>
<evidence type="ECO:0000256" key="9">
    <source>
        <dbReference type="NCBIfam" id="TIGR00751"/>
    </source>
</evidence>
<evidence type="ECO:0000256" key="8">
    <source>
        <dbReference type="HAMAP-Rule" id="MF_01937"/>
    </source>
</evidence>
<dbReference type="Proteomes" id="UP000037953">
    <property type="component" value="Unassembled WGS sequence"/>
</dbReference>
<comment type="pathway">
    <text evidence="8">Quinol/quinone metabolism; menaquinone biosynthesis; menaquinol from 1,4-dihydroxy-2-naphthoate: step 1/2.</text>
</comment>
<evidence type="ECO:0000256" key="2">
    <source>
        <dbReference type="ARBA" id="ARBA00022428"/>
    </source>
</evidence>
<comment type="catalytic activity">
    <reaction evidence="8">
        <text>an all-trans-polyprenyl diphosphate + 1,4-dihydroxy-2-naphthoate + H(+) = a 2-demethylmenaquinol + CO2 + diphosphate</text>
        <dbReference type="Rhea" id="RHEA:26478"/>
        <dbReference type="Rhea" id="RHEA-COMP:9563"/>
        <dbReference type="Rhea" id="RHEA-COMP:9564"/>
        <dbReference type="ChEBI" id="CHEBI:11173"/>
        <dbReference type="ChEBI" id="CHEBI:15378"/>
        <dbReference type="ChEBI" id="CHEBI:16526"/>
        <dbReference type="ChEBI" id="CHEBI:33019"/>
        <dbReference type="ChEBI" id="CHEBI:55437"/>
        <dbReference type="ChEBI" id="CHEBI:58914"/>
        <dbReference type="EC" id="2.5.1.74"/>
    </reaction>
</comment>
<keyword evidence="5 8" id="KW-0812">Transmembrane</keyword>
<sequence>MTDWIKAARLRTLPLSLSGIIMGAFIAKWRLYREGETWDWKIFALALLVTLLYQILSNYANDYGDGVKGTDAKRINEAETRAVASGKITAKQMKNAVILFSALSFIATVALLYTAFIPEHMNEFYIFIGLGIACILAAIGYTVGKKPYGYMGLGDIFVFIFFGLVSVCGSYFLFTKTFSWDILLPGTAVGMMSMAVLNLNNMRDIESDKLSGKNSFALRIGFKNAMIYEMILLQLPLVLILIFLCVNGFIETQNYYAFIVMILLFPLTKLRRSIMSVKEPKELDQYLKQVGIMTFVMAILTAAGLNLFS</sequence>
<dbReference type="OrthoDB" id="9767568at2"/>
<dbReference type="Pfam" id="PF01040">
    <property type="entry name" value="UbiA"/>
    <property type="match status" value="1"/>
</dbReference>
<dbReference type="GO" id="GO:0005886">
    <property type="term" value="C:plasma membrane"/>
    <property type="evidence" value="ECO:0007669"/>
    <property type="project" value="UniProtKB-SubCell"/>
</dbReference>
<comment type="subcellular location">
    <subcellularLocation>
        <location evidence="8">Cell membrane</location>
        <topology evidence="8">Multi-pass membrane protein</topology>
    </subcellularLocation>
    <subcellularLocation>
        <location evidence="1">Membrane</location>
        <topology evidence="1">Multi-pass membrane protein</topology>
    </subcellularLocation>
</comment>
<feature type="transmembrane region" description="Helical" evidence="8">
    <location>
        <begin position="255"/>
        <end position="270"/>
    </location>
</feature>
<reference evidence="10 11" key="1">
    <citation type="journal article" date="2015" name="Genom Data">
        <title>Draft genome sequence of a multidrug-resistant Chryseobacterium indologenes isolate from Malaysia.</title>
        <authorList>
            <person name="Yu C.Y."/>
            <person name="Ang G.Y."/>
            <person name="Cheng H.J."/>
            <person name="Cheong Y.M."/>
            <person name="Yin W.F."/>
            <person name="Chan K.G."/>
        </authorList>
    </citation>
    <scope>NUCLEOTIDE SEQUENCE [LARGE SCALE GENOMIC DNA]</scope>
    <source>
        <strain evidence="10 11">CI_885</strain>
    </source>
</reference>
<evidence type="ECO:0000256" key="4">
    <source>
        <dbReference type="ARBA" id="ARBA00022679"/>
    </source>
</evidence>
<dbReference type="InterPro" id="IPR000537">
    <property type="entry name" value="UbiA_prenyltransferase"/>
</dbReference>
<evidence type="ECO:0000256" key="3">
    <source>
        <dbReference type="ARBA" id="ARBA00022475"/>
    </source>
</evidence>
<evidence type="ECO:0000256" key="6">
    <source>
        <dbReference type="ARBA" id="ARBA00022989"/>
    </source>
</evidence>
<comment type="similarity">
    <text evidence="8">Belongs to the MenA family. Type 1 subfamily.</text>
</comment>
<gene>
    <name evidence="8" type="primary">menA</name>
    <name evidence="10" type="ORF">AOB46_12825</name>
</gene>
<dbReference type="RefSeq" id="WP_062699931.1">
    <property type="nucleotide sequence ID" value="NZ_LJOD01000008.1"/>
</dbReference>
<evidence type="ECO:0000313" key="10">
    <source>
        <dbReference type="EMBL" id="KPE50672.1"/>
    </source>
</evidence>
<feature type="transmembrane region" description="Helical" evidence="8">
    <location>
        <begin position="124"/>
        <end position="144"/>
    </location>
</feature>
<feature type="transmembrane region" description="Helical" evidence="8">
    <location>
        <begin position="156"/>
        <end position="174"/>
    </location>
</feature>
<protein>
    <recommendedName>
        <fullName evidence="8 9">1,4-dihydroxy-2-naphthoate octaprenyltransferase</fullName>
        <shortName evidence="8">DHNA-octaprenyltransferase</shortName>
        <ecNumber evidence="8 9">2.5.1.74</ecNumber>
    </recommendedName>
</protein>
<dbReference type="Gene3D" id="1.10.357.140">
    <property type="entry name" value="UbiA prenyltransferase"/>
    <property type="match status" value="1"/>
</dbReference>
<evidence type="ECO:0000256" key="7">
    <source>
        <dbReference type="ARBA" id="ARBA00023136"/>
    </source>
</evidence>
<keyword evidence="6 8" id="KW-1133">Transmembrane helix</keyword>
<dbReference type="Gene3D" id="1.20.120.1780">
    <property type="entry name" value="UbiA prenyltransferase"/>
    <property type="match status" value="1"/>
</dbReference>
<evidence type="ECO:0000256" key="5">
    <source>
        <dbReference type="ARBA" id="ARBA00022692"/>
    </source>
</evidence>
<organism evidence="10 11">
    <name type="scientific">Chryseobacterium indologenes</name>
    <name type="common">Flavobacterium indologenes</name>
    <dbReference type="NCBI Taxonomy" id="253"/>
    <lineage>
        <taxon>Bacteria</taxon>
        <taxon>Pseudomonadati</taxon>
        <taxon>Bacteroidota</taxon>
        <taxon>Flavobacteriia</taxon>
        <taxon>Flavobacteriales</taxon>
        <taxon>Weeksellaceae</taxon>
        <taxon>Chryseobacterium group</taxon>
        <taxon>Chryseobacterium</taxon>
    </lineage>
</organism>
<keyword evidence="3 8" id="KW-1003">Cell membrane</keyword>
<dbReference type="EMBL" id="LJOD01000008">
    <property type="protein sequence ID" value="KPE50672.1"/>
    <property type="molecule type" value="Genomic_DNA"/>
</dbReference>
<dbReference type="InterPro" id="IPR044878">
    <property type="entry name" value="UbiA_sf"/>
</dbReference>
<dbReference type="EC" id="2.5.1.74" evidence="8 9"/>
<dbReference type="AlphaFoldDB" id="A0A0N0IVR0"/>
<accession>A0A0N0IVR0</accession>
<keyword evidence="7 8" id="KW-0472">Membrane</keyword>
<comment type="caution">
    <text evidence="10">The sequence shown here is derived from an EMBL/GenBank/DDBJ whole genome shotgun (WGS) entry which is preliminary data.</text>
</comment>
<feature type="transmembrane region" description="Helical" evidence="8">
    <location>
        <begin position="290"/>
        <end position="308"/>
    </location>
</feature>